<comment type="subcellular location">
    <subcellularLocation>
        <location evidence="7">Cell membrane</location>
        <topology evidence="7">Multi-pass membrane protein</topology>
    </subcellularLocation>
</comment>
<organism evidence="8 9">
    <name type="scientific">Porticoccus litoralis</name>
    <dbReference type="NCBI Taxonomy" id="434086"/>
    <lineage>
        <taxon>Bacteria</taxon>
        <taxon>Pseudomonadati</taxon>
        <taxon>Pseudomonadota</taxon>
        <taxon>Gammaproteobacteria</taxon>
        <taxon>Cellvibrionales</taxon>
        <taxon>Porticoccaceae</taxon>
        <taxon>Porticoccus</taxon>
    </lineage>
</organism>
<name>A0AAW8B6S1_9GAMM</name>
<dbReference type="GO" id="GO:0005886">
    <property type="term" value="C:plasma membrane"/>
    <property type="evidence" value="ECO:0007669"/>
    <property type="project" value="UniProtKB-SubCell"/>
</dbReference>
<evidence type="ECO:0000256" key="3">
    <source>
        <dbReference type="ARBA" id="ARBA00022679"/>
    </source>
</evidence>
<dbReference type="PANTHER" id="PTHR30589">
    <property type="entry name" value="PROLIPOPROTEIN DIACYLGLYCERYL TRANSFERASE"/>
    <property type="match status" value="1"/>
</dbReference>
<feature type="binding site" evidence="7">
    <location>
        <position position="139"/>
    </location>
    <ligand>
        <name>a 1,2-diacyl-sn-glycero-3-phospho-(1'-sn-glycerol)</name>
        <dbReference type="ChEBI" id="CHEBI:64716"/>
    </ligand>
</feature>
<comment type="catalytic activity">
    <reaction evidence="7">
        <text>L-cysteinyl-[prolipoprotein] + a 1,2-diacyl-sn-glycero-3-phospho-(1'-sn-glycerol) = an S-1,2-diacyl-sn-glyceryl-L-cysteinyl-[prolipoprotein] + sn-glycerol 1-phosphate + H(+)</text>
        <dbReference type="Rhea" id="RHEA:56712"/>
        <dbReference type="Rhea" id="RHEA-COMP:14679"/>
        <dbReference type="Rhea" id="RHEA-COMP:14680"/>
        <dbReference type="ChEBI" id="CHEBI:15378"/>
        <dbReference type="ChEBI" id="CHEBI:29950"/>
        <dbReference type="ChEBI" id="CHEBI:57685"/>
        <dbReference type="ChEBI" id="CHEBI:64716"/>
        <dbReference type="ChEBI" id="CHEBI:140658"/>
        <dbReference type="EC" id="2.5.1.145"/>
    </reaction>
</comment>
<evidence type="ECO:0000256" key="5">
    <source>
        <dbReference type="ARBA" id="ARBA00022989"/>
    </source>
</evidence>
<dbReference type="HAMAP" id="MF_01147">
    <property type="entry name" value="Lgt"/>
    <property type="match status" value="1"/>
</dbReference>
<evidence type="ECO:0000256" key="2">
    <source>
        <dbReference type="ARBA" id="ARBA00022475"/>
    </source>
</evidence>
<keyword evidence="2 7" id="KW-1003">Cell membrane</keyword>
<dbReference type="EC" id="2.5.1.145" evidence="7"/>
<keyword evidence="5 7" id="KW-1133">Transmembrane helix</keyword>
<dbReference type="PANTHER" id="PTHR30589:SF0">
    <property type="entry name" value="PHOSPHATIDYLGLYCEROL--PROLIPOPROTEIN DIACYLGLYCERYL TRANSFERASE"/>
    <property type="match status" value="1"/>
</dbReference>
<evidence type="ECO:0000256" key="7">
    <source>
        <dbReference type="HAMAP-Rule" id="MF_01147"/>
    </source>
</evidence>
<comment type="similarity">
    <text evidence="1 7">Belongs to the Lgt family.</text>
</comment>
<feature type="transmembrane region" description="Helical" evidence="7">
    <location>
        <begin position="237"/>
        <end position="258"/>
    </location>
</feature>
<dbReference type="NCBIfam" id="TIGR00544">
    <property type="entry name" value="lgt"/>
    <property type="match status" value="1"/>
</dbReference>
<comment type="pathway">
    <text evidence="7">Protein modification; lipoprotein biosynthesis (diacylglyceryl transfer).</text>
</comment>
<dbReference type="RefSeq" id="WP_305170515.1">
    <property type="nucleotide sequence ID" value="NZ_JAUUUU010000003.1"/>
</dbReference>
<reference evidence="8" key="1">
    <citation type="journal article" date="2010" name="Int. J. Syst. Evol. Microbiol.">
        <title>Porticoccus litoralis gen. nov., sp. nov., a gammaproteobacterium isolated from the Yellow Sea.</title>
        <authorList>
            <person name="Oh H.M."/>
            <person name="Kim H."/>
            <person name="Kim K.M."/>
            <person name="Min G.S."/>
            <person name="Cho J.C."/>
        </authorList>
    </citation>
    <scope>NUCLEOTIDE SEQUENCE</scope>
    <source>
        <strain evidence="8">DSM 25064</strain>
    </source>
</reference>
<dbReference type="GO" id="GO:0042158">
    <property type="term" value="P:lipoprotein biosynthetic process"/>
    <property type="evidence" value="ECO:0007669"/>
    <property type="project" value="UniProtKB-UniRule"/>
</dbReference>
<accession>A0AAW8B6S1</accession>
<dbReference type="Pfam" id="PF01790">
    <property type="entry name" value="LGT"/>
    <property type="match status" value="1"/>
</dbReference>
<gene>
    <name evidence="7 8" type="primary">lgt</name>
    <name evidence="8" type="ORF">Q8A57_08095</name>
</gene>
<evidence type="ECO:0000313" key="8">
    <source>
        <dbReference type="EMBL" id="MDP1520925.1"/>
    </source>
</evidence>
<reference evidence="8" key="2">
    <citation type="submission" date="2023-08" db="EMBL/GenBank/DDBJ databases">
        <authorList>
            <person name="Luo J."/>
        </authorList>
    </citation>
    <scope>NUCLEOTIDE SEQUENCE</scope>
    <source>
        <strain evidence="8">DSM 25064</strain>
    </source>
</reference>
<keyword evidence="4 7" id="KW-0812">Transmembrane</keyword>
<feature type="transmembrane region" description="Helical" evidence="7">
    <location>
        <begin position="19"/>
        <end position="36"/>
    </location>
</feature>
<keyword evidence="3 7" id="KW-0808">Transferase</keyword>
<evidence type="ECO:0000256" key="6">
    <source>
        <dbReference type="ARBA" id="ARBA00023136"/>
    </source>
</evidence>
<comment type="caution">
    <text evidence="8">The sequence shown here is derived from an EMBL/GenBank/DDBJ whole genome shotgun (WGS) entry which is preliminary data.</text>
</comment>
<sequence length="267" mass="30299">MLTYPAIDPVAFSLGPFQVHWYGLMYLIGFLAAWRLALKRSERPWSPVRRKQVEDLVVYCAFGVILGGRFGYVIFYNLEKWLSDPLWLFRVWEGGMAFHGGLIGVLIALWLYARHIQGSFLALGDFVAPMVPIGLGLGRLGNFIGQELWGRPTDSFLGMVFPNDPLQLPRHPSQLYEALLEGLVLFLVLMWFSRKPRSAGMVGGLFVSLYAVFRFVVEFVRSPDNHIGFDLFDWMTRGQLLCLPMFALGGGVMLWAWWRGRATSTAV</sequence>
<evidence type="ECO:0000313" key="9">
    <source>
        <dbReference type="Proteomes" id="UP001178354"/>
    </source>
</evidence>
<proteinExistence type="inferred from homology"/>
<feature type="transmembrane region" description="Helical" evidence="7">
    <location>
        <begin position="199"/>
        <end position="217"/>
    </location>
</feature>
<feature type="transmembrane region" description="Helical" evidence="7">
    <location>
        <begin position="56"/>
        <end position="76"/>
    </location>
</feature>
<feature type="transmembrane region" description="Helical" evidence="7">
    <location>
        <begin position="175"/>
        <end position="192"/>
    </location>
</feature>
<dbReference type="PROSITE" id="PS01311">
    <property type="entry name" value="LGT"/>
    <property type="match status" value="1"/>
</dbReference>
<dbReference type="InterPro" id="IPR001640">
    <property type="entry name" value="Lgt"/>
</dbReference>
<feature type="transmembrane region" description="Helical" evidence="7">
    <location>
        <begin position="120"/>
        <end position="140"/>
    </location>
</feature>
<comment type="function">
    <text evidence="7">Catalyzes the transfer of the diacylglyceryl group from phosphatidylglycerol to the sulfhydryl group of the N-terminal cysteine of a prolipoprotein, the first step in the formation of mature lipoproteins.</text>
</comment>
<keyword evidence="6 7" id="KW-0472">Membrane</keyword>
<feature type="transmembrane region" description="Helical" evidence="7">
    <location>
        <begin position="96"/>
        <end position="113"/>
    </location>
</feature>
<dbReference type="AlphaFoldDB" id="A0AAW8B6S1"/>
<protein>
    <recommendedName>
        <fullName evidence="7">Phosphatidylglycerol--prolipoprotein diacylglyceryl transferase</fullName>
        <ecNumber evidence="7">2.5.1.145</ecNumber>
    </recommendedName>
</protein>
<dbReference type="Proteomes" id="UP001178354">
    <property type="component" value="Unassembled WGS sequence"/>
</dbReference>
<evidence type="ECO:0000256" key="1">
    <source>
        <dbReference type="ARBA" id="ARBA00007150"/>
    </source>
</evidence>
<keyword evidence="9" id="KW-1185">Reference proteome</keyword>
<dbReference type="GO" id="GO:0008961">
    <property type="term" value="F:phosphatidylglycerol-prolipoprotein diacylglyceryl transferase activity"/>
    <property type="evidence" value="ECO:0007669"/>
    <property type="project" value="UniProtKB-UniRule"/>
</dbReference>
<evidence type="ECO:0000256" key="4">
    <source>
        <dbReference type="ARBA" id="ARBA00022692"/>
    </source>
</evidence>
<dbReference type="EMBL" id="JAUUUU010000003">
    <property type="protein sequence ID" value="MDP1520925.1"/>
    <property type="molecule type" value="Genomic_DNA"/>
</dbReference>